<sequence length="87" mass="9733">MSSDRHTDLYREVRRKTFTDMTLVSWIDAHVHAFEAFGGTARLLVPDNLRTGVSRADRYEPALNQGLCRAGRALQHRDRPGPGQAAA</sequence>
<evidence type="ECO:0000313" key="2">
    <source>
        <dbReference type="Proteomes" id="UP001564760"/>
    </source>
</evidence>
<proteinExistence type="predicted"/>
<evidence type="ECO:0000313" key="1">
    <source>
        <dbReference type="EMBL" id="MEY8015815.1"/>
    </source>
</evidence>
<name>A0ABV4BZX0_9MYCO</name>
<reference evidence="1 2" key="1">
    <citation type="submission" date="2024-08" db="EMBL/GenBank/DDBJ databases">
        <title>Mycobacterium servetensis sp. nov., a novel rapid-growing mycobacterial species recovered from a human patient in Zaragoza, Spain.</title>
        <authorList>
            <person name="Tristancho-Baro A.I."/>
            <person name="Buenestado-Serrano S."/>
            <person name="Garcia De Viedma D."/>
            <person name="Milagro-Beamonte A."/>
            <person name="Burillo N."/>
            <person name="Sanz S."/>
            <person name="Lopez-Calleja A.I."/>
            <person name="Penas-Utrilla D."/>
            <person name="Guardingo M."/>
            <person name="Garcia M.J."/>
            <person name="Vinuelas-Bayon J."/>
        </authorList>
    </citation>
    <scope>NUCLEOTIDE SEQUENCE [LARGE SCALE GENOMIC DNA]</scope>
    <source>
        <strain evidence="2">HUMS_12744610</strain>
    </source>
</reference>
<protein>
    <recommendedName>
        <fullName evidence="3">Transposase</fullName>
    </recommendedName>
</protein>
<accession>A0ABV4BZX0</accession>
<dbReference type="EMBL" id="JBGEDP010000001">
    <property type="protein sequence ID" value="MEY8015815.1"/>
    <property type="molecule type" value="Genomic_DNA"/>
</dbReference>
<dbReference type="Proteomes" id="UP001564760">
    <property type="component" value="Unassembled WGS sequence"/>
</dbReference>
<keyword evidence="2" id="KW-1185">Reference proteome</keyword>
<dbReference type="RefSeq" id="WP_369738283.1">
    <property type="nucleotide sequence ID" value="NZ_JBGEDP010000001.1"/>
</dbReference>
<comment type="caution">
    <text evidence="1">The sequence shown here is derived from an EMBL/GenBank/DDBJ whole genome shotgun (WGS) entry which is preliminary data.</text>
</comment>
<organism evidence="1 2">
    <name type="scientific">Mycobacterium servetii</name>
    <dbReference type="NCBI Taxonomy" id="3237418"/>
    <lineage>
        <taxon>Bacteria</taxon>
        <taxon>Bacillati</taxon>
        <taxon>Actinomycetota</taxon>
        <taxon>Actinomycetes</taxon>
        <taxon>Mycobacteriales</taxon>
        <taxon>Mycobacteriaceae</taxon>
        <taxon>Mycobacterium</taxon>
    </lineage>
</organism>
<evidence type="ECO:0008006" key="3">
    <source>
        <dbReference type="Google" id="ProtNLM"/>
    </source>
</evidence>
<gene>
    <name evidence="1" type="ORF">AB8998_12755</name>
</gene>